<evidence type="ECO:0000256" key="8">
    <source>
        <dbReference type="PROSITE-ProRule" id="PRU00124"/>
    </source>
</evidence>
<feature type="region of interest" description="Disordered" evidence="9">
    <location>
        <begin position="579"/>
        <end position="604"/>
    </location>
</feature>
<sequence>MSLLTAIYLSGCLIFTEGNSIHDSSFCPPNFFSCRSNCIPLSSRCDGVYDCEDQSDEFGCPFRCSFILRDFFGVFSPPGYPGSLASPLPASCHWFIDSGDSRGLILHFSSLQLTGSDTLVVYEWAVGGSTYFLRALDQQSNGKSVIVESVGGRVMVVFHYNSDNLSPISPVTHDTELKSSSSVDYVSSKPIKHESRKSDILGSSSFGNHISSSAFHGIWLPAFRPRGFNATYRVPGYCLPWDHPCGSSPGVLWDDDVEEGGGCFTEAQRCDGSWDCANGRDEMNCSGCPFGHYPCGSKGHACYPLNERCNYQTSCQDGTDEKGCRACQPGGFHCDLERCVYEAWVCDGQADCRDGSDERGCGYTLPRKVIAAAVIGSLICATLLVVALGCTCRLYTTRAREYSIFAPLSRMDAEFIQQQAPPSYGQLIAQGAIPPVDDFPTESPSDGSFMGNLRSLLQFLHQTPPVPVGAANDLPPRRRPPRTVRRLLRRLRRWGLLPPRAQGPSTEVSQNQTSSLPEGETESTEYSSAPVLPVKMPLETPDSSSLQAEAPVLSHSVSGWGLMGMMQAVRGRALHPLLEEQSGGRRGREMPEEEAGSELQRHEEEDEMLLMPLAEGWDSEADVSLIVC</sequence>
<dbReference type="OrthoDB" id="9990982at2759"/>
<dbReference type="EMBL" id="JAACNH010000001">
    <property type="protein sequence ID" value="KAG8455438.1"/>
    <property type="molecule type" value="Genomic_DNA"/>
</dbReference>
<dbReference type="Gene3D" id="2.60.120.290">
    <property type="entry name" value="Spermadhesin, CUB domain"/>
    <property type="match status" value="1"/>
</dbReference>
<organism evidence="12 13">
    <name type="scientific">Hymenochirus boettgeri</name>
    <name type="common">Congo dwarf clawed frog</name>
    <dbReference type="NCBI Taxonomy" id="247094"/>
    <lineage>
        <taxon>Eukaryota</taxon>
        <taxon>Metazoa</taxon>
        <taxon>Chordata</taxon>
        <taxon>Craniata</taxon>
        <taxon>Vertebrata</taxon>
        <taxon>Euteleostomi</taxon>
        <taxon>Amphibia</taxon>
        <taxon>Batrachia</taxon>
        <taxon>Anura</taxon>
        <taxon>Pipoidea</taxon>
        <taxon>Pipidae</taxon>
        <taxon>Pipinae</taxon>
        <taxon>Hymenochirus</taxon>
    </lineage>
</organism>
<keyword evidence="7 8" id="KW-1015">Disulfide bond</keyword>
<accession>A0A8T2KFB0</accession>
<dbReference type="InterPro" id="IPR036055">
    <property type="entry name" value="LDL_receptor-like_sf"/>
</dbReference>
<keyword evidence="11" id="KW-0732">Signal</keyword>
<comment type="caution">
    <text evidence="8">Lacks conserved residue(s) required for the propagation of feature annotation.</text>
</comment>
<evidence type="ECO:0000256" key="10">
    <source>
        <dbReference type="SAM" id="Phobius"/>
    </source>
</evidence>
<evidence type="ECO:0000256" key="11">
    <source>
        <dbReference type="SAM" id="SignalP"/>
    </source>
</evidence>
<keyword evidence="4" id="KW-0677">Repeat</keyword>
<feature type="transmembrane region" description="Helical" evidence="10">
    <location>
        <begin position="369"/>
        <end position="390"/>
    </location>
</feature>
<keyword evidence="5 10" id="KW-1133">Transmembrane helix</keyword>
<dbReference type="SUPFAM" id="SSF57424">
    <property type="entry name" value="LDL receptor-like module"/>
    <property type="match status" value="3"/>
</dbReference>
<feature type="region of interest" description="Disordered" evidence="9">
    <location>
        <begin position="495"/>
        <end position="546"/>
    </location>
</feature>
<protein>
    <recommendedName>
        <fullName evidence="14">Low density lipoprotein receptor-related protein 10</fullName>
    </recommendedName>
</protein>
<dbReference type="SMART" id="SM00192">
    <property type="entry name" value="LDLa"/>
    <property type="match status" value="4"/>
</dbReference>
<gene>
    <name evidence="12" type="ORF">GDO86_001572</name>
</gene>
<dbReference type="InterPro" id="IPR023415">
    <property type="entry name" value="LDLR_class-A_CS"/>
</dbReference>
<dbReference type="SUPFAM" id="SSF49854">
    <property type="entry name" value="Spermadhesin, CUB domain"/>
    <property type="match status" value="1"/>
</dbReference>
<evidence type="ECO:0000256" key="5">
    <source>
        <dbReference type="ARBA" id="ARBA00022989"/>
    </source>
</evidence>
<dbReference type="PRINTS" id="PR00261">
    <property type="entry name" value="LDLRECEPTOR"/>
</dbReference>
<feature type="disulfide bond" evidence="8">
    <location>
        <begin position="327"/>
        <end position="339"/>
    </location>
</feature>
<feature type="compositionally biased region" description="Polar residues" evidence="9">
    <location>
        <begin position="503"/>
        <end position="516"/>
    </location>
</feature>
<feature type="disulfide bond" evidence="8">
    <location>
        <begin position="334"/>
        <end position="352"/>
    </location>
</feature>
<dbReference type="PROSITE" id="PS01209">
    <property type="entry name" value="LDLRA_1"/>
    <property type="match status" value="2"/>
</dbReference>
<feature type="signal peptide" evidence="11">
    <location>
        <begin position="1"/>
        <end position="18"/>
    </location>
</feature>
<keyword evidence="6 10" id="KW-0472">Membrane</keyword>
<proteinExistence type="predicted"/>
<feature type="chain" id="PRO_5035874015" description="Low density lipoprotein receptor-related protein 10" evidence="11">
    <location>
        <begin position="19"/>
        <end position="628"/>
    </location>
</feature>
<evidence type="ECO:0000313" key="12">
    <source>
        <dbReference type="EMBL" id="KAG8455438.1"/>
    </source>
</evidence>
<dbReference type="PROSITE" id="PS50068">
    <property type="entry name" value="LDLRA_2"/>
    <property type="match status" value="4"/>
</dbReference>
<feature type="disulfide bond" evidence="8">
    <location>
        <begin position="45"/>
        <end position="60"/>
    </location>
</feature>
<evidence type="ECO:0000256" key="2">
    <source>
        <dbReference type="ARBA" id="ARBA00004308"/>
    </source>
</evidence>
<evidence type="ECO:0000313" key="13">
    <source>
        <dbReference type="Proteomes" id="UP000812440"/>
    </source>
</evidence>
<evidence type="ECO:0000256" key="1">
    <source>
        <dbReference type="ARBA" id="ARBA00004167"/>
    </source>
</evidence>
<evidence type="ECO:0000256" key="4">
    <source>
        <dbReference type="ARBA" id="ARBA00022737"/>
    </source>
</evidence>
<evidence type="ECO:0000256" key="9">
    <source>
        <dbReference type="SAM" id="MobiDB-lite"/>
    </source>
</evidence>
<dbReference type="Proteomes" id="UP000812440">
    <property type="component" value="Chromosome 1"/>
</dbReference>
<keyword evidence="3 10" id="KW-0812">Transmembrane</keyword>
<evidence type="ECO:0000256" key="7">
    <source>
        <dbReference type="ARBA" id="ARBA00023157"/>
    </source>
</evidence>
<evidence type="ECO:0000256" key="3">
    <source>
        <dbReference type="ARBA" id="ARBA00022692"/>
    </source>
</evidence>
<dbReference type="GO" id="GO:0005041">
    <property type="term" value="F:low-density lipoprotein particle receptor activity"/>
    <property type="evidence" value="ECO:0007669"/>
    <property type="project" value="TreeGrafter"/>
</dbReference>
<feature type="disulfide bond" evidence="8">
    <location>
        <begin position="346"/>
        <end position="361"/>
    </location>
</feature>
<feature type="disulfide bond" evidence="8">
    <location>
        <begin position="309"/>
        <end position="324"/>
    </location>
</feature>
<feature type="disulfide bond" evidence="8">
    <location>
        <begin position="270"/>
        <end position="285"/>
    </location>
</feature>
<dbReference type="PANTHER" id="PTHR24270:SF17">
    <property type="entry name" value="LOW-DENSITY LIPOPROTEIN RECEPTOR-RELATED PROTEIN 10"/>
    <property type="match status" value="1"/>
</dbReference>
<name>A0A8T2KFB0_9PIPI</name>
<keyword evidence="13" id="KW-1185">Reference proteome</keyword>
<comment type="subcellular location">
    <subcellularLocation>
        <location evidence="2">Endomembrane system</location>
    </subcellularLocation>
    <subcellularLocation>
        <location evidence="1">Membrane</location>
        <topology evidence="1">Single-pass membrane protein</topology>
    </subcellularLocation>
</comment>
<evidence type="ECO:0008006" key="14">
    <source>
        <dbReference type="Google" id="ProtNLM"/>
    </source>
</evidence>
<dbReference type="GO" id="GO:0012505">
    <property type="term" value="C:endomembrane system"/>
    <property type="evidence" value="ECO:0007669"/>
    <property type="project" value="UniProtKB-SubCell"/>
</dbReference>
<dbReference type="GO" id="GO:0005886">
    <property type="term" value="C:plasma membrane"/>
    <property type="evidence" value="ECO:0007669"/>
    <property type="project" value="TreeGrafter"/>
</dbReference>
<reference evidence="12" key="1">
    <citation type="thesis" date="2020" institute="ProQuest LLC" country="789 East Eisenhower Parkway, Ann Arbor, MI, USA">
        <title>Comparative Genomics and Chromosome Evolution.</title>
        <authorList>
            <person name="Mudd A.B."/>
        </authorList>
    </citation>
    <scope>NUCLEOTIDE SEQUENCE</scope>
    <source>
        <strain evidence="12">Female2</strain>
        <tissue evidence="12">Blood</tissue>
    </source>
</reference>
<dbReference type="Gene3D" id="4.10.400.10">
    <property type="entry name" value="Low-density Lipoprotein Receptor"/>
    <property type="match status" value="4"/>
</dbReference>
<dbReference type="AlphaFoldDB" id="A0A8T2KFB0"/>
<dbReference type="PANTHER" id="PTHR24270">
    <property type="entry name" value="LOW-DENSITY LIPOPROTEIN RECEPTOR-RELATED"/>
    <property type="match status" value="1"/>
</dbReference>
<dbReference type="CDD" id="cd00112">
    <property type="entry name" value="LDLa"/>
    <property type="match status" value="3"/>
</dbReference>
<dbReference type="InterPro" id="IPR050685">
    <property type="entry name" value="LDLR"/>
</dbReference>
<dbReference type="InterPro" id="IPR035914">
    <property type="entry name" value="Sperma_CUB_dom_sf"/>
</dbReference>
<dbReference type="InterPro" id="IPR002172">
    <property type="entry name" value="LDrepeatLR_classA_rpt"/>
</dbReference>
<evidence type="ECO:0000256" key="6">
    <source>
        <dbReference type="ARBA" id="ARBA00023136"/>
    </source>
</evidence>
<dbReference type="Pfam" id="PF00057">
    <property type="entry name" value="Ldl_recept_a"/>
    <property type="match status" value="2"/>
</dbReference>
<comment type="caution">
    <text evidence="12">The sequence shown here is derived from an EMBL/GenBank/DDBJ whole genome shotgun (WGS) entry which is preliminary data.</text>
</comment>